<name>A0A2T3LD35_9GAMM</name>
<proteinExistence type="predicted"/>
<keyword evidence="2" id="KW-1185">Reference proteome</keyword>
<comment type="caution">
    <text evidence="1">The sequence shown here is derived from an EMBL/GenBank/DDBJ whole genome shotgun (WGS) entry which is preliminary data.</text>
</comment>
<organism evidence="1 2">
    <name type="scientific">Photobacterium indicum</name>
    <dbReference type="NCBI Taxonomy" id="81447"/>
    <lineage>
        <taxon>Bacteria</taxon>
        <taxon>Pseudomonadati</taxon>
        <taxon>Pseudomonadota</taxon>
        <taxon>Gammaproteobacteria</taxon>
        <taxon>Vibrionales</taxon>
        <taxon>Vibrionaceae</taxon>
        <taxon>Photobacterium</taxon>
    </lineage>
</organism>
<gene>
    <name evidence="1" type="ORF">C9J47_01550</name>
</gene>
<reference evidence="1 2" key="1">
    <citation type="submission" date="2018-03" db="EMBL/GenBank/DDBJ databases">
        <title>Whole genome sequencing of Histamine producing bacteria.</title>
        <authorList>
            <person name="Butler K."/>
        </authorList>
    </citation>
    <scope>NUCLEOTIDE SEQUENCE [LARGE SCALE GENOMIC DNA]</scope>
    <source>
        <strain evidence="1 2">ATCC 19614</strain>
    </source>
</reference>
<dbReference type="EMBL" id="PYOC01000001">
    <property type="protein sequence ID" value="PSV49277.1"/>
    <property type="molecule type" value="Genomic_DNA"/>
</dbReference>
<sequence>MTMPLIMNKERLTKLISSAKFYELNLHDDNIKACLIAVYMYEDFNDEHLDFTLMEAYRSQPTVFIGALRKTKEFRCCLEVLNREIE</sequence>
<evidence type="ECO:0000313" key="2">
    <source>
        <dbReference type="Proteomes" id="UP000241803"/>
    </source>
</evidence>
<evidence type="ECO:0000313" key="1">
    <source>
        <dbReference type="EMBL" id="PSV49277.1"/>
    </source>
</evidence>
<dbReference type="AlphaFoldDB" id="A0A2T3LD35"/>
<protein>
    <submittedName>
        <fullName evidence="1">Uncharacterized protein</fullName>
    </submittedName>
</protein>
<accession>A0A2T3LD35</accession>
<dbReference type="Proteomes" id="UP000241803">
    <property type="component" value="Unassembled WGS sequence"/>
</dbReference>